<dbReference type="OrthoDB" id="96583at2157"/>
<keyword evidence="2" id="KW-1185">Reference proteome</keyword>
<accession>A0A0X1KIW4</accession>
<dbReference type="PATRIC" id="fig|1432656.3.peg.516"/>
<dbReference type="STRING" id="1432656.X802_02650"/>
<dbReference type="AlphaFoldDB" id="A0A0X1KIW4"/>
<sequence>METVDLKVPKGLERKVRLYIQELEKRREILKKTAGILKTKKSARELKVELYEEIFDSKKKN</sequence>
<dbReference type="Proteomes" id="UP000062043">
    <property type="component" value="Chromosome"/>
</dbReference>
<name>A0A0X1KIW4_9EURY</name>
<protein>
    <submittedName>
        <fullName evidence="1">Uncharacterized protein</fullName>
    </submittedName>
</protein>
<organism evidence="1 2">
    <name type="scientific">Thermococcus guaymasensis DSM 11113</name>
    <dbReference type="NCBI Taxonomy" id="1432656"/>
    <lineage>
        <taxon>Archaea</taxon>
        <taxon>Methanobacteriati</taxon>
        <taxon>Methanobacteriota</taxon>
        <taxon>Thermococci</taxon>
        <taxon>Thermococcales</taxon>
        <taxon>Thermococcaceae</taxon>
        <taxon>Thermococcus</taxon>
    </lineage>
</organism>
<dbReference type="EMBL" id="CP007140">
    <property type="protein sequence ID" value="AJC71195.1"/>
    <property type="molecule type" value="Genomic_DNA"/>
</dbReference>
<gene>
    <name evidence="1" type="ORF">X802_02650</name>
</gene>
<evidence type="ECO:0000313" key="2">
    <source>
        <dbReference type="Proteomes" id="UP000062043"/>
    </source>
</evidence>
<dbReference type="KEGG" id="tgy:X802_02650"/>
<reference evidence="1 2" key="1">
    <citation type="submission" date="2014-01" db="EMBL/GenBank/DDBJ databases">
        <title>Genome sequencing of Thermococcus guaymasensis.</title>
        <authorList>
            <person name="Zhang X."/>
            <person name="Alvare G."/>
            <person name="Fristensky B."/>
            <person name="Chen L."/>
            <person name="Suen T."/>
            <person name="Chen Q."/>
            <person name="Ma K."/>
        </authorList>
    </citation>
    <scope>NUCLEOTIDE SEQUENCE [LARGE SCALE GENOMIC DNA]</scope>
    <source>
        <strain evidence="1 2">DSM 11113</strain>
    </source>
</reference>
<evidence type="ECO:0000313" key="1">
    <source>
        <dbReference type="EMBL" id="AJC71195.1"/>
    </source>
</evidence>
<proteinExistence type="predicted"/>